<keyword evidence="2" id="KW-0812">Transmembrane</keyword>
<feature type="transmembrane region" description="Helical" evidence="2">
    <location>
        <begin position="165"/>
        <end position="188"/>
    </location>
</feature>
<feature type="transmembrane region" description="Helical" evidence="2">
    <location>
        <begin position="85"/>
        <end position="102"/>
    </location>
</feature>
<reference evidence="3 4" key="1">
    <citation type="submission" date="2018-03" db="EMBL/GenBank/DDBJ databases">
        <authorList>
            <person name="Fogelqvist J."/>
        </authorList>
    </citation>
    <scope>NUCLEOTIDE SEQUENCE [LARGE SCALE GENOMIC DNA]</scope>
</reference>
<accession>A0A3P3Y6L8</accession>
<evidence type="ECO:0000313" key="4">
    <source>
        <dbReference type="Proteomes" id="UP000290189"/>
    </source>
</evidence>
<dbReference type="Proteomes" id="UP000290189">
    <property type="component" value="Unassembled WGS sequence"/>
</dbReference>
<proteinExistence type="predicted"/>
<feature type="transmembrane region" description="Helical" evidence="2">
    <location>
        <begin position="32"/>
        <end position="54"/>
    </location>
</feature>
<name>A0A3P3Y6L8_PLABS</name>
<feature type="transmembrane region" description="Helical" evidence="2">
    <location>
        <begin position="108"/>
        <end position="128"/>
    </location>
</feature>
<evidence type="ECO:0000256" key="1">
    <source>
        <dbReference type="SAM" id="MobiDB-lite"/>
    </source>
</evidence>
<dbReference type="AlphaFoldDB" id="A0A3P3Y6L8"/>
<gene>
    <name evidence="3" type="ORF">PLBR_LOCUS3030</name>
</gene>
<feature type="transmembrane region" description="Helical" evidence="2">
    <location>
        <begin position="6"/>
        <end position="25"/>
    </location>
</feature>
<feature type="transmembrane region" description="Helical" evidence="2">
    <location>
        <begin position="60"/>
        <end position="78"/>
    </location>
</feature>
<keyword evidence="3" id="KW-0496">Mitochondrion</keyword>
<evidence type="ECO:0000256" key="2">
    <source>
        <dbReference type="SAM" id="Phobius"/>
    </source>
</evidence>
<sequence length="331" mass="34451">MDVNVVVVTCAIAAAALAGVGIVTGRSARSTTLLPVMSGIAALFFTLCAIDTFLATQHSYLIVIVVFPLAILELGAASRAKKQHLSGAGALAIFLANIADHVPNAVSISLTVVALVMLGAIGTAYHVARRTAAPGTAVRGHATVGEFLTALTAISILLTAPPTSFVQAIFVVSIWTVVTMALTSWVVWRYDLASNDPVPTGTKHTAALSIGDSISIDNPEGPQGEPSNVTSEGRQSERERHVRLPTFFVPKRTMPVRPRSQSLPGNGSTAGGEDTGSSDDDAASVDPETLRAVIAAAHQTLANNKTNHQKARIGEAKTSDSKIALSLGFEK</sequence>
<evidence type="ECO:0000313" key="3">
    <source>
        <dbReference type="EMBL" id="SPQ95815.1"/>
    </source>
</evidence>
<protein>
    <submittedName>
        <fullName evidence="3">Uncharacterized protein</fullName>
    </submittedName>
</protein>
<keyword evidence="2" id="KW-0472">Membrane</keyword>
<organism evidence="3 4">
    <name type="scientific">Plasmodiophora brassicae</name>
    <name type="common">Clubroot disease agent</name>
    <dbReference type="NCBI Taxonomy" id="37360"/>
    <lineage>
        <taxon>Eukaryota</taxon>
        <taxon>Sar</taxon>
        <taxon>Rhizaria</taxon>
        <taxon>Endomyxa</taxon>
        <taxon>Phytomyxea</taxon>
        <taxon>Plasmodiophorida</taxon>
        <taxon>Plasmodiophoridae</taxon>
        <taxon>Plasmodiophora</taxon>
    </lineage>
</organism>
<feature type="region of interest" description="Disordered" evidence="1">
    <location>
        <begin position="212"/>
        <end position="286"/>
    </location>
</feature>
<geneLocation type="mitochondrion" evidence="3"/>
<dbReference type="EMBL" id="OVEO01000004">
    <property type="protein sequence ID" value="SPQ95815.1"/>
    <property type="molecule type" value="Genomic_DNA"/>
</dbReference>
<feature type="transmembrane region" description="Helical" evidence="2">
    <location>
        <begin position="140"/>
        <end position="159"/>
    </location>
</feature>
<keyword evidence="2" id="KW-1133">Transmembrane helix</keyword>